<dbReference type="CDD" id="cd05401">
    <property type="entry name" value="NT_GlnE_GlnD_like"/>
    <property type="match status" value="1"/>
</dbReference>
<gene>
    <name evidence="3" type="ORF">CVV65_04535</name>
</gene>
<keyword evidence="4" id="KW-1185">Reference proteome</keyword>
<dbReference type="KEGG" id="kyr:CVV65_04535"/>
<evidence type="ECO:0000313" key="4">
    <source>
        <dbReference type="Proteomes" id="UP000231932"/>
    </source>
</evidence>
<feature type="domain" description="DUF294" evidence="2">
    <location>
        <begin position="207"/>
        <end position="335"/>
    </location>
</feature>
<evidence type="ECO:0000313" key="3">
    <source>
        <dbReference type="EMBL" id="ATY84306.1"/>
    </source>
</evidence>
<dbReference type="Proteomes" id="UP000231932">
    <property type="component" value="Chromosome"/>
</dbReference>
<sequence>MDRQLFDRIDEAGTPVDLRRLHAAAVRTITDPRMLSTFHDRLFCRVVALAEEALERDGWGLAPARYCWLELGSGARREQMISTDQDNALVYDSPEGAEHAVEGYFAEMARRVVGGLDDAGYPLCRGYVMAVNPRWRGTPEQWARRIQGYLDYPDWSNVRLLLIAADQRPACGDAGLGHRVRKGVVSALRDARYALWSAADHGWRVGRAALTALGRLRTGAEERQGMVDIKTGLYAPLVGSVRLWALRAGIEEPGTRERIEVLEKSGLWSAEEARAAAEALRICLALRWKRHRDCLLADRPPDDWVDPAELPRDMVDQLFRALSATRALQKRTYQYFQHLYRRG</sequence>
<dbReference type="InterPro" id="IPR005105">
    <property type="entry name" value="GlnD_Uridyltrans_N"/>
</dbReference>
<feature type="domain" description="Protein-PII uridylyltransferase N-terminal" evidence="1">
    <location>
        <begin position="19"/>
        <end position="154"/>
    </location>
</feature>
<dbReference type="RefSeq" id="WP_100667131.1">
    <property type="nucleotide sequence ID" value="NZ_CP024955.1"/>
</dbReference>
<evidence type="ECO:0000259" key="2">
    <source>
        <dbReference type="Pfam" id="PF10335"/>
    </source>
</evidence>
<evidence type="ECO:0000259" key="1">
    <source>
        <dbReference type="Pfam" id="PF03445"/>
    </source>
</evidence>
<name>A0A2K8N4J9_9BACL</name>
<dbReference type="AlphaFoldDB" id="A0A2K8N4J9"/>
<organism evidence="3 4">
    <name type="scientific">Kyrpidia spormannii</name>
    <dbReference type="NCBI Taxonomy" id="2055160"/>
    <lineage>
        <taxon>Bacteria</taxon>
        <taxon>Bacillati</taxon>
        <taxon>Bacillota</taxon>
        <taxon>Bacilli</taxon>
        <taxon>Bacillales</taxon>
        <taxon>Alicyclobacillaceae</taxon>
        <taxon>Kyrpidia</taxon>
    </lineage>
</organism>
<proteinExistence type="predicted"/>
<dbReference type="Pfam" id="PF03445">
    <property type="entry name" value="DUF294"/>
    <property type="match status" value="1"/>
</dbReference>
<evidence type="ECO:0008006" key="5">
    <source>
        <dbReference type="Google" id="ProtNLM"/>
    </source>
</evidence>
<accession>A0A2K8N4J9</accession>
<dbReference type="Pfam" id="PF10335">
    <property type="entry name" value="DUF294_C"/>
    <property type="match status" value="1"/>
</dbReference>
<dbReference type="InterPro" id="IPR018821">
    <property type="entry name" value="DUF294_put_nucleoTrafse_sb-bd"/>
</dbReference>
<reference evidence="4" key="1">
    <citation type="submission" date="2017-11" db="EMBL/GenBank/DDBJ databases">
        <title>Complete Genome Sequence of Kyrpidia sp. Strain EA-1, a thermophilic, hydrogen-oxidizing Bacterium, isolated from the Azores.</title>
        <authorList>
            <person name="Reiner J.E."/>
            <person name="Lapp C.J."/>
            <person name="Bunk B."/>
            <person name="Gescher J."/>
        </authorList>
    </citation>
    <scope>NUCLEOTIDE SEQUENCE [LARGE SCALE GENOMIC DNA]</scope>
    <source>
        <strain evidence="4">EA-1</strain>
    </source>
</reference>
<protein>
    <recommendedName>
        <fullName evidence="5">Signal transduction protein</fullName>
    </recommendedName>
</protein>
<dbReference type="OrthoDB" id="9810963at2"/>
<dbReference type="GO" id="GO:0008773">
    <property type="term" value="F:[protein-PII] uridylyltransferase activity"/>
    <property type="evidence" value="ECO:0007669"/>
    <property type="project" value="InterPro"/>
</dbReference>
<dbReference type="EMBL" id="CP024955">
    <property type="protein sequence ID" value="ATY84306.1"/>
    <property type="molecule type" value="Genomic_DNA"/>
</dbReference>